<keyword evidence="1" id="KW-0472">Membrane</keyword>
<feature type="transmembrane region" description="Helical" evidence="1">
    <location>
        <begin position="37"/>
        <end position="54"/>
    </location>
</feature>
<evidence type="ECO:0000313" key="3">
    <source>
        <dbReference type="Proteomes" id="UP000231701"/>
    </source>
</evidence>
<gene>
    <name evidence="2" type="ORF">Ga0123461_1740</name>
</gene>
<sequence>MEANKRHQEQNNTPIKFYLGSILLALGIFFIDLNLPLGIAGGVPYVALVLIAIWAPKVHHIYLMAIIGTILTILGFYLSPSGGELWKVLANRALALFAIWVAASFAIKSKLEFNRTLMAKEQLIKSLSELETRNRELNKAMGTIKTISGIVPICAWCSNQIKDDDGEWIKLEKYFEGHTNAQLSHGMCPNCSGKFSKQEKAKS</sequence>
<dbReference type="AlphaFoldDB" id="A0A2K8KYZ4"/>
<reference evidence="2 3" key="1">
    <citation type="submission" date="2016-12" db="EMBL/GenBank/DDBJ databases">
        <title>Isolation and genomic insights into novel planktonic Zetaproteobacteria from stratified waters of the Chesapeake Bay.</title>
        <authorList>
            <person name="McAllister S.M."/>
            <person name="Kato S."/>
            <person name="Chan C.S."/>
            <person name="Chiu B.K."/>
            <person name="Field E.K."/>
        </authorList>
    </citation>
    <scope>NUCLEOTIDE SEQUENCE [LARGE SCALE GENOMIC DNA]</scope>
    <source>
        <strain evidence="2 3">CP-5</strain>
    </source>
</reference>
<dbReference type="Proteomes" id="UP000231701">
    <property type="component" value="Chromosome"/>
</dbReference>
<keyword evidence="3" id="KW-1185">Reference proteome</keyword>
<evidence type="ECO:0000313" key="2">
    <source>
        <dbReference type="EMBL" id="ATX80153.1"/>
    </source>
</evidence>
<dbReference type="EMBL" id="CP018799">
    <property type="protein sequence ID" value="ATX80153.1"/>
    <property type="molecule type" value="Genomic_DNA"/>
</dbReference>
<dbReference type="KEGG" id="maes:Ga0123461_1740"/>
<keyword evidence="1" id="KW-1133">Transmembrane helix</keyword>
<organism evidence="2 3">
    <name type="scientific">Mariprofundus aestuarium</name>
    <dbReference type="NCBI Taxonomy" id="1921086"/>
    <lineage>
        <taxon>Bacteria</taxon>
        <taxon>Pseudomonadati</taxon>
        <taxon>Pseudomonadota</taxon>
        <taxon>Candidatius Mariprofundia</taxon>
        <taxon>Mariprofundales</taxon>
        <taxon>Mariprofundaceae</taxon>
        <taxon>Mariprofundus</taxon>
    </lineage>
</organism>
<feature type="transmembrane region" description="Helical" evidence="1">
    <location>
        <begin position="15"/>
        <end position="31"/>
    </location>
</feature>
<dbReference type="RefSeq" id="WP_100277959.1">
    <property type="nucleotide sequence ID" value="NZ_CP018799.1"/>
</dbReference>
<dbReference type="OrthoDB" id="5292675at2"/>
<proteinExistence type="predicted"/>
<evidence type="ECO:0000256" key="1">
    <source>
        <dbReference type="SAM" id="Phobius"/>
    </source>
</evidence>
<protein>
    <submittedName>
        <fullName evidence="2">Uncharacterized protein</fullName>
    </submittedName>
</protein>
<feature type="transmembrane region" description="Helical" evidence="1">
    <location>
        <begin position="61"/>
        <end position="79"/>
    </location>
</feature>
<feature type="transmembrane region" description="Helical" evidence="1">
    <location>
        <begin position="85"/>
        <end position="107"/>
    </location>
</feature>
<keyword evidence="1" id="KW-0812">Transmembrane</keyword>
<name>A0A2K8KYZ4_MARES</name>
<accession>A0A2K8KYZ4</accession>